<dbReference type="EMBL" id="PITP01000012">
    <property type="protein sequence ID" value="PKD89218.1"/>
    <property type="molecule type" value="Genomic_DNA"/>
</dbReference>
<protein>
    <submittedName>
        <fullName evidence="5">Antirepressor protein</fullName>
    </submittedName>
</protein>
<dbReference type="Proteomes" id="UP000254405">
    <property type="component" value="Unassembled WGS sequence"/>
</dbReference>
<gene>
    <name evidence="3" type="ORF">CWS33_14175</name>
    <name evidence="4" type="ORF">EIA08_09155</name>
    <name evidence="2" type="ORF">HEP34_004415</name>
    <name evidence="5" type="ORF">NCTC8985_02567</name>
</gene>
<sequence>MDAGVLVLAVQQYPITKQFTDNELCTLAWLWRAGNVMLITYQNVTPLLQVAEHREAGRFTSIEQEYPQILNKAQAILARETAHVKFRPWQDDKWSRVLPHLRSDRLQ</sequence>
<reference evidence="5 7" key="2">
    <citation type="submission" date="2018-06" db="EMBL/GenBank/DDBJ databases">
        <authorList>
            <consortium name="Pathogen Informatics"/>
            <person name="Doyle S."/>
        </authorList>
    </citation>
    <scope>NUCLEOTIDE SEQUENCE [LARGE SCALE GENOMIC DNA]</scope>
    <source>
        <strain evidence="5 7">NCTC8985</strain>
    </source>
</reference>
<evidence type="ECO:0000313" key="7">
    <source>
        <dbReference type="Proteomes" id="UP000254405"/>
    </source>
</evidence>
<dbReference type="EMBL" id="UGCO01000001">
    <property type="protein sequence ID" value="STI77275.1"/>
    <property type="molecule type" value="Genomic_DNA"/>
</dbReference>
<evidence type="ECO:0000259" key="1">
    <source>
        <dbReference type="Pfam" id="PF10548"/>
    </source>
</evidence>
<proteinExistence type="predicted"/>
<name>A0A0A1A1Z9_ECOLX</name>
<dbReference type="EMBL" id="AATJYL010000055">
    <property type="protein sequence ID" value="EFM1447978.1"/>
    <property type="molecule type" value="Genomic_DNA"/>
</dbReference>
<dbReference type="EMBL" id="RQTU01000006">
    <property type="protein sequence ID" value="RRD76365.1"/>
    <property type="molecule type" value="Genomic_DNA"/>
</dbReference>
<organism evidence="4 8">
    <name type="scientific">Escherichia coli</name>
    <dbReference type="NCBI Taxonomy" id="562"/>
    <lineage>
        <taxon>Bacteria</taxon>
        <taxon>Pseudomonadati</taxon>
        <taxon>Pseudomonadota</taxon>
        <taxon>Gammaproteobacteria</taxon>
        <taxon>Enterobacterales</taxon>
        <taxon>Enterobacteriaceae</taxon>
        <taxon>Escherichia</taxon>
    </lineage>
</organism>
<reference evidence="2 9" key="4">
    <citation type="submission" date="2020-04" db="EMBL/GenBank/DDBJ databases">
        <authorList>
            <consortium name="GenomeTrakr network: Whole genome sequencing for foodborne pathogen traceback"/>
        </authorList>
    </citation>
    <scope>NUCLEOTIDE SEQUENCE [LARGE SCALE GENOMIC DNA]</scope>
    <source>
        <strain evidence="2 9">PSU-2464</strain>
    </source>
</reference>
<evidence type="ECO:0000313" key="4">
    <source>
        <dbReference type="EMBL" id="RRD76365.1"/>
    </source>
</evidence>
<dbReference type="Proteomes" id="UP000233549">
    <property type="component" value="Unassembled WGS sequence"/>
</dbReference>
<dbReference type="RefSeq" id="WP_001351655.1">
    <property type="nucleotide sequence ID" value="NZ_AP022098.1"/>
</dbReference>
<evidence type="ECO:0000313" key="8">
    <source>
        <dbReference type="Proteomes" id="UP000271008"/>
    </source>
</evidence>
<evidence type="ECO:0000313" key="5">
    <source>
        <dbReference type="EMBL" id="STI77275.1"/>
    </source>
</evidence>
<dbReference type="Proteomes" id="UP000519182">
    <property type="component" value="Unassembled WGS sequence"/>
</dbReference>
<evidence type="ECO:0000313" key="9">
    <source>
        <dbReference type="Proteomes" id="UP000519182"/>
    </source>
</evidence>
<reference evidence="3 6" key="1">
    <citation type="submission" date="2017-12" db="EMBL/GenBank/DDBJ databases">
        <title>Rapid rising of carbapenem-resistant Enterobacteriaceae(CRE) and emergence of colistin resistance genemcr-1 in CRE in the hospital of Henan, China.</title>
        <authorList>
            <person name="Sun Q."/>
            <person name="Zhang R."/>
            <person name="Li Y."/>
            <person name="Shen Y."/>
            <person name="Zhang Y."/>
            <person name="Yang J."/>
            <person name="Shu L."/>
            <person name="Zhou H."/>
            <person name="Wang Y."/>
            <person name="Wang B."/>
            <person name="Shen Z."/>
        </authorList>
    </citation>
    <scope>NUCLEOTIDE SEQUENCE [LARGE SCALE GENOMIC DNA]</scope>
    <source>
        <strain evidence="3 6">3512</strain>
    </source>
</reference>
<evidence type="ECO:0000313" key="6">
    <source>
        <dbReference type="Proteomes" id="UP000233549"/>
    </source>
</evidence>
<dbReference type="AlphaFoldDB" id="A0A0A1A1Z9"/>
<dbReference type="Pfam" id="PF10548">
    <property type="entry name" value="P22_AR_C"/>
    <property type="match status" value="1"/>
</dbReference>
<evidence type="ECO:0000313" key="2">
    <source>
        <dbReference type="EMBL" id="EFM1447978.1"/>
    </source>
</evidence>
<feature type="domain" description="Bacteriophage P22 antirepressor protein C-terminal" evidence="1">
    <location>
        <begin position="15"/>
        <end position="85"/>
    </location>
</feature>
<evidence type="ECO:0000313" key="3">
    <source>
        <dbReference type="EMBL" id="PKD89218.1"/>
    </source>
</evidence>
<reference evidence="4 8" key="3">
    <citation type="submission" date="2018-11" db="EMBL/GenBank/DDBJ databases">
        <title>Enterobacteriaceae from Patient.</title>
        <authorList>
            <person name="Shen C."/>
            <person name="Yang Y."/>
            <person name="Tian G."/>
        </authorList>
    </citation>
    <scope>NUCLEOTIDE SEQUENCE [LARGE SCALE GENOMIC DNA]</scope>
    <source>
        <strain evidence="4 8">GBGD28</strain>
    </source>
</reference>
<dbReference type="InterPro" id="IPR018876">
    <property type="entry name" value="Phage_P22_antirepressor_C"/>
</dbReference>
<accession>A0A0A1A1Z9</accession>
<dbReference type="Proteomes" id="UP000271008">
    <property type="component" value="Unassembled WGS sequence"/>
</dbReference>